<proteinExistence type="predicted"/>
<evidence type="ECO:0000313" key="1">
    <source>
        <dbReference type="EMBL" id="RNL80681.1"/>
    </source>
</evidence>
<evidence type="ECO:0000313" key="2">
    <source>
        <dbReference type="Proteomes" id="UP000267469"/>
    </source>
</evidence>
<gene>
    <name evidence="1" type="ORF">ED312_19085</name>
</gene>
<comment type="caution">
    <text evidence="1">The sequence shown here is derived from an EMBL/GenBank/DDBJ whole genome shotgun (WGS) entry which is preliminary data.</text>
</comment>
<name>A0A3N0DYP6_SINP1</name>
<dbReference type="EMBL" id="RJTM01000128">
    <property type="protein sequence ID" value="RNL80681.1"/>
    <property type="molecule type" value="Genomic_DNA"/>
</dbReference>
<accession>A0A3N0DYP6</accession>
<organism evidence="1 2">
    <name type="scientific">Sinomicrobium pectinilyticum</name>
    <dbReference type="NCBI Taxonomy" id="1084421"/>
    <lineage>
        <taxon>Bacteria</taxon>
        <taxon>Pseudomonadati</taxon>
        <taxon>Bacteroidota</taxon>
        <taxon>Flavobacteriia</taxon>
        <taxon>Flavobacteriales</taxon>
        <taxon>Flavobacteriaceae</taxon>
        <taxon>Sinomicrobium</taxon>
    </lineage>
</organism>
<protein>
    <submittedName>
        <fullName evidence="1">Uncharacterized protein</fullName>
    </submittedName>
</protein>
<sequence>MDGQATGVCKPGICTGGLKNPDNYFQKAISTDNNGDMAFVFPPGQNRENVTDCGSIPPAISDP</sequence>
<reference evidence="1 2" key="1">
    <citation type="submission" date="2018-10" db="EMBL/GenBank/DDBJ databases">
        <title>Sinomicrobium pectinilyticum sp. nov., a pectinase-producing bacterium isolated from alkaline and saline soil, and emended description of the genus Sinomicrobium.</title>
        <authorList>
            <person name="Cheng B."/>
            <person name="Li C."/>
            <person name="Lai Q."/>
            <person name="Du M."/>
            <person name="Shao Z."/>
            <person name="Xu P."/>
            <person name="Yang C."/>
        </authorList>
    </citation>
    <scope>NUCLEOTIDE SEQUENCE [LARGE SCALE GENOMIC DNA]</scope>
    <source>
        <strain evidence="1 2">5DNS001</strain>
    </source>
</reference>
<keyword evidence="2" id="KW-1185">Reference proteome</keyword>
<dbReference type="AlphaFoldDB" id="A0A3N0DYP6"/>
<dbReference type="Proteomes" id="UP000267469">
    <property type="component" value="Unassembled WGS sequence"/>
</dbReference>